<dbReference type="Proteomes" id="UP000177135">
    <property type="component" value="Unassembled WGS sequence"/>
</dbReference>
<proteinExistence type="predicted"/>
<dbReference type="InterPro" id="IPR029063">
    <property type="entry name" value="SAM-dependent_MTases_sf"/>
</dbReference>
<dbReference type="SUPFAM" id="SSF53335">
    <property type="entry name" value="S-adenosyl-L-methionine-dependent methyltransferases"/>
    <property type="match status" value="1"/>
</dbReference>
<gene>
    <name evidence="1" type="ORF">A2617_04045</name>
</gene>
<dbReference type="Gene3D" id="3.40.50.150">
    <property type="entry name" value="Vaccinia Virus protein VP39"/>
    <property type="match status" value="1"/>
</dbReference>
<protein>
    <recommendedName>
        <fullName evidence="3">Methyltransferase type 11 domain-containing protein</fullName>
    </recommendedName>
</protein>
<dbReference type="Pfam" id="PF13489">
    <property type="entry name" value="Methyltransf_23"/>
    <property type="match status" value="1"/>
</dbReference>
<dbReference type="CDD" id="cd02440">
    <property type="entry name" value="AdoMet_MTases"/>
    <property type="match status" value="1"/>
</dbReference>
<accession>A0A1F5N088</accession>
<dbReference type="EMBL" id="MFEC01000019">
    <property type="protein sequence ID" value="OGE71079.1"/>
    <property type="molecule type" value="Genomic_DNA"/>
</dbReference>
<dbReference type="PANTHER" id="PTHR43861">
    <property type="entry name" value="TRANS-ACONITATE 2-METHYLTRANSFERASE-RELATED"/>
    <property type="match status" value="1"/>
</dbReference>
<evidence type="ECO:0000313" key="1">
    <source>
        <dbReference type="EMBL" id="OGE71079.1"/>
    </source>
</evidence>
<organism evidence="1 2">
    <name type="scientific">Candidatus Daviesbacteria bacterium RIFOXYD1_FULL_41_10</name>
    <dbReference type="NCBI Taxonomy" id="1797801"/>
    <lineage>
        <taxon>Bacteria</taxon>
        <taxon>Candidatus Daviesiibacteriota</taxon>
    </lineage>
</organism>
<name>A0A1F5N088_9BACT</name>
<dbReference type="AlphaFoldDB" id="A0A1F5N088"/>
<evidence type="ECO:0000313" key="2">
    <source>
        <dbReference type="Proteomes" id="UP000177135"/>
    </source>
</evidence>
<reference evidence="1 2" key="1">
    <citation type="journal article" date="2016" name="Nat. Commun.">
        <title>Thousands of microbial genomes shed light on interconnected biogeochemical processes in an aquifer system.</title>
        <authorList>
            <person name="Anantharaman K."/>
            <person name="Brown C.T."/>
            <person name="Hug L.A."/>
            <person name="Sharon I."/>
            <person name="Castelle C.J."/>
            <person name="Probst A.J."/>
            <person name="Thomas B.C."/>
            <person name="Singh A."/>
            <person name="Wilkins M.J."/>
            <person name="Karaoz U."/>
            <person name="Brodie E.L."/>
            <person name="Williams K.H."/>
            <person name="Hubbard S.S."/>
            <person name="Banfield J.F."/>
        </authorList>
    </citation>
    <scope>NUCLEOTIDE SEQUENCE [LARGE SCALE GENOMIC DNA]</scope>
</reference>
<evidence type="ECO:0008006" key="3">
    <source>
        <dbReference type="Google" id="ProtNLM"/>
    </source>
</evidence>
<sequence length="272" mass="31348">MKKCLVCQKNTKIFYQEKNVKILKCNKCGLGITYGLKIDRDYHRDEVYIKEREQFKNIFQRRVDLINKLKLPPGKVLEIGSSTGILLSLLKKDGWDVLGIEVSARSADFARKSGIPTLNTSFDIAQLPQRTFDLIIINHTLEHMVSPRDVLKKANLLLANEGYLFIDVPNFGGFSAKLFGPKWPFLLPHEHLWHFTQKSLEILLKNTGFKPCYFEMVSGIWDYGSPLSELWQSFTGFKKRFFTNFFTLLPTFIFSKLNRGDGLTVISKKVTK</sequence>
<comment type="caution">
    <text evidence="1">The sequence shown here is derived from an EMBL/GenBank/DDBJ whole genome shotgun (WGS) entry which is preliminary data.</text>
</comment>